<name>A0A543K892_9MICO</name>
<evidence type="ECO:0000313" key="3">
    <source>
        <dbReference type="Proteomes" id="UP000315133"/>
    </source>
</evidence>
<reference evidence="2 3" key="1">
    <citation type="submission" date="2019-06" db="EMBL/GenBank/DDBJ databases">
        <title>Sequencing the genomes of 1000 actinobacteria strains.</title>
        <authorList>
            <person name="Klenk H.-P."/>
        </authorList>
    </citation>
    <scope>NUCLEOTIDE SEQUENCE [LARGE SCALE GENOMIC DNA]</scope>
    <source>
        <strain evidence="2 3">DSM 12362</strain>
    </source>
</reference>
<keyword evidence="1" id="KW-0472">Membrane</keyword>
<comment type="caution">
    <text evidence="2">The sequence shown here is derived from an EMBL/GenBank/DDBJ whole genome shotgun (WGS) entry which is preliminary data.</text>
</comment>
<keyword evidence="3" id="KW-1185">Reference proteome</keyword>
<dbReference type="Proteomes" id="UP000315133">
    <property type="component" value="Unassembled WGS sequence"/>
</dbReference>
<feature type="transmembrane region" description="Helical" evidence="1">
    <location>
        <begin position="212"/>
        <end position="241"/>
    </location>
</feature>
<sequence>MSEALTLADQPDGFGELSVGNAQAVAFADARAALVEAEAVATLPDSLTDTLDKVQSAGATESWGVVKGSVGKLAGTALLEGLRGVLKGGAAEAFDTVIEHLKRWRDALKRSAARIAKWVVSKVKKMLPKSAQKQLDDLMKSLQEQVEKGASSFAGDLYGKALGRGSVEAAWRTASQDRVETATKKLPTITKEHIARIAWVTKGRKAVEQFDALLAALVGVGDAARLAFVALVVAVLAFVAWQVADAFDDVHALVS</sequence>
<keyword evidence="1" id="KW-1133">Transmembrane helix</keyword>
<organism evidence="2 3">
    <name type="scientific">Ornithinimicrobium humiphilum</name>
    <dbReference type="NCBI Taxonomy" id="125288"/>
    <lineage>
        <taxon>Bacteria</taxon>
        <taxon>Bacillati</taxon>
        <taxon>Actinomycetota</taxon>
        <taxon>Actinomycetes</taxon>
        <taxon>Micrococcales</taxon>
        <taxon>Ornithinimicrobiaceae</taxon>
        <taxon>Ornithinimicrobium</taxon>
    </lineage>
</organism>
<evidence type="ECO:0000256" key="1">
    <source>
        <dbReference type="SAM" id="Phobius"/>
    </source>
</evidence>
<gene>
    <name evidence="2" type="ORF">FB476_3016</name>
</gene>
<dbReference type="EMBL" id="VFPU01000002">
    <property type="protein sequence ID" value="TQM91277.1"/>
    <property type="molecule type" value="Genomic_DNA"/>
</dbReference>
<proteinExistence type="predicted"/>
<protein>
    <submittedName>
        <fullName evidence="2">Uncharacterized protein</fullName>
    </submittedName>
</protein>
<dbReference type="AlphaFoldDB" id="A0A543K892"/>
<keyword evidence="1" id="KW-0812">Transmembrane</keyword>
<evidence type="ECO:0000313" key="2">
    <source>
        <dbReference type="EMBL" id="TQM91277.1"/>
    </source>
</evidence>
<accession>A0A543K892</accession>